<evidence type="ECO:0000313" key="2">
    <source>
        <dbReference type="Proteomes" id="UP001432322"/>
    </source>
</evidence>
<proteinExistence type="predicted"/>
<dbReference type="Proteomes" id="UP001432322">
    <property type="component" value="Unassembled WGS sequence"/>
</dbReference>
<gene>
    <name evidence="1" type="ORF">PFISCL1PPCAC_21550</name>
</gene>
<reference evidence="1" key="1">
    <citation type="submission" date="2023-10" db="EMBL/GenBank/DDBJ databases">
        <title>Genome assembly of Pristionchus species.</title>
        <authorList>
            <person name="Yoshida K."/>
            <person name="Sommer R.J."/>
        </authorList>
    </citation>
    <scope>NUCLEOTIDE SEQUENCE</scope>
    <source>
        <strain evidence="1">RS5133</strain>
    </source>
</reference>
<keyword evidence="2" id="KW-1185">Reference proteome</keyword>
<comment type="caution">
    <text evidence="1">The sequence shown here is derived from an EMBL/GenBank/DDBJ whole genome shotgun (WGS) entry which is preliminary data.</text>
</comment>
<name>A0AAV5WIW5_9BILA</name>
<feature type="non-terminal residue" evidence="1">
    <location>
        <position position="140"/>
    </location>
</feature>
<sequence>LVEFIDAAKNEINAKFVHIIAQAISRCMDLMAQTEAVGMARCEEIDKRISEIHAISDKIQRASRLSTRYDRISNLAVIKCMRSAAYAMCEPIREEFEYLRAQPVPLRTSKDIILNLSFPPNIISHIANLGKVIKTNILDN</sequence>
<protein>
    <submittedName>
        <fullName evidence="1">Uncharacterized protein</fullName>
    </submittedName>
</protein>
<dbReference type="EMBL" id="BTSY01000005">
    <property type="protein sequence ID" value="GMT30253.1"/>
    <property type="molecule type" value="Genomic_DNA"/>
</dbReference>
<accession>A0AAV5WIW5</accession>
<feature type="non-terminal residue" evidence="1">
    <location>
        <position position="1"/>
    </location>
</feature>
<dbReference type="AlphaFoldDB" id="A0AAV5WIW5"/>
<organism evidence="1 2">
    <name type="scientific">Pristionchus fissidentatus</name>
    <dbReference type="NCBI Taxonomy" id="1538716"/>
    <lineage>
        <taxon>Eukaryota</taxon>
        <taxon>Metazoa</taxon>
        <taxon>Ecdysozoa</taxon>
        <taxon>Nematoda</taxon>
        <taxon>Chromadorea</taxon>
        <taxon>Rhabditida</taxon>
        <taxon>Rhabditina</taxon>
        <taxon>Diplogasteromorpha</taxon>
        <taxon>Diplogasteroidea</taxon>
        <taxon>Neodiplogasteridae</taxon>
        <taxon>Pristionchus</taxon>
    </lineage>
</organism>
<evidence type="ECO:0000313" key="1">
    <source>
        <dbReference type="EMBL" id="GMT30253.1"/>
    </source>
</evidence>